<dbReference type="AlphaFoldDB" id="A0A0B2UQ17"/>
<evidence type="ECO:0000313" key="6">
    <source>
        <dbReference type="Proteomes" id="UP000031036"/>
    </source>
</evidence>
<keyword evidence="3" id="KW-0809">Transit peptide</keyword>
<dbReference type="GO" id="GO:0043024">
    <property type="term" value="F:ribosomal small subunit binding"/>
    <property type="evidence" value="ECO:0007669"/>
    <property type="project" value="InterPro"/>
</dbReference>
<evidence type="ECO:0000256" key="4">
    <source>
        <dbReference type="ARBA" id="ARBA00023128"/>
    </source>
</evidence>
<accession>A0A0B2UQ17</accession>
<reference evidence="5 6" key="1">
    <citation type="submission" date="2014-11" db="EMBL/GenBank/DDBJ databases">
        <title>Genetic blueprint of the zoonotic pathogen Toxocara canis.</title>
        <authorList>
            <person name="Zhu X.-Q."/>
            <person name="Korhonen P.K."/>
            <person name="Cai H."/>
            <person name="Young N.D."/>
            <person name="Nejsum P."/>
            <person name="von Samson-Himmelstjerna G."/>
            <person name="Boag P.R."/>
            <person name="Tan P."/>
            <person name="Li Q."/>
            <person name="Min J."/>
            <person name="Yang Y."/>
            <person name="Wang X."/>
            <person name="Fang X."/>
            <person name="Hall R.S."/>
            <person name="Hofmann A."/>
            <person name="Sternberg P.W."/>
            <person name="Jex A.R."/>
            <person name="Gasser R.B."/>
        </authorList>
    </citation>
    <scope>NUCLEOTIDE SEQUENCE [LARGE SCALE GENOMIC DNA]</scope>
    <source>
        <strain evidence="5">PN_DK_2014</strain>
    </source>
</reference>
<evidence type="ECO:0000256" key="3">
    <source>
        <dbReference type="ARBA" id="ARBA00022946"/>
    </source>
</evidence>
<comment type="subcellular location">
    <subcellularLocation>
        <location evidence="1">Mitochondrion</location>
    </subcellularLocation>
</comment>
<evidence type="ECO:0000313" key="5">
    <source>
        <dbReference type="EMBL" id="KHN73086.1"/>
    </source>
</evidence>
<dbReference type="OMA" id="NASCCLQ"/>
<gene>
    <name evidence="5" type="ORF">Tcan_14773</name>
</gene>
<dbReference type="PANTHER" id="PTHR16276:SF1">
    <property type="entry name" value="SMALL RIBOSOMAL SUBUNIT PROTEIN MS39"/>
    <property type="match status" value="1"/>
</dbReference>
<dbReference type="PANTHER" id="PTHR16276">
    <property type="entry name" value="PENTATRICOPEPTIDE REPEAT DOMAIN-CONTAINING PROTEIN 3"/>
    <property type="match status" value="1"/>
</dbReference>
<dbReference type="InterPro" id="IPR055063">
    <property type="entry name" value="Rib_mS39_PPR"/>
</dbReference>
<evidence type="ECO:0000256" key="2">
    <source>
        <dbReference type="ARBA" id="ARBA00022737"/>
    </source>
</evidence>
<organism evidence="5 6">
    <name type="scientific">Toxocara canis</name>
    <name type="common">Canine roundworm</name>
    <dbReference type="NCBI Taxonomy" id="6265"/>
    <lineage>
        <taxon>Eukaryota</taxon>
        <taxon>Metazoa</taxon>
        <taxon>Ecdysozoa</taxon>
        <taxon>Nematoda</taxon>
        <taxon>Chromadorea</taxon>
        <taxon>Rhabditida</taxon>
        <taxon>Spirurina</taxon>
        <taxon>Ascaridomorpha</taxon>
        <taxon>Ascaridoidea</taxon>
        <taxon>Toxocaridae</taxon>
        <taxon>Toxocara</taxon>
    </lineage>
</organism>
<sequence>MPRRKELKKIMRLRGGMMRACGFMRTFCTEAVAATSHASNFTQHSISIPKAIKRSPTDLLKALSETVGVDTTAPHFAFIDDPATIPTTAQMRKSYYLAKELGRRAARQLAAEWPTLFMYDRDEPRLEAFRPKAVPNPMTVEPTTEMLRELIEKKEVSSAVKLYERIRSENVEVAPELQMELFRLVVYYNGDDIPFSEIEEWHGWRNFVPEETPKHWQQAGLADLLFETLEKSEEVCSLMICGLCKYPSDEAIDRAISLYNDMLQKKQLPSVEAFSGLICTARSYKEGQVYLEQMVKLGVKPTIGVFNGLLGLVLKDKKVLSCRDQAEKILREAIVAECEPTLRTFSLILKSADGDERHDKEIALAYVEQMLTELENRSTIETVERGDQRFFVDVMNVATGANNRALADRIEALYRSDKNNAKMPAFTDESLFYSHYLMLLIKQLPIEELENRYRALVPRVVGVNRTLAIAMINRLQAAPRWSLLRRVIEDGIAARHMTDLKVSTLMRSILLSLKLQEMTIEEREECTELVRRMVDIWIEYSNFTTPNALRLQQKFTPSAISECSMLLIKLGDRERGWDLLKLLLDENARSGETPTVTEFGYPQPAIMRSLMEEALQNGDWLNASQCLNIIAVYSPQTRLEPFVEQIVQRCRLSALQKRILNNFVRLRQ</sequence>
<dbReference type="EMBL" id="JPKZ01003153">
    <property type="protein sequence ID" value="KHN73086.1"/>
    <property type="molecule type" value="Genomic_DNA"/>
</dbReference>
<dbReference type="Pfam" id="PF22330">
    <property type="entry name" value="Rib_mS39_PPR"/>
    <property type="match status" value="1"/>
</dbReference>
<dbReference type="InterPro" id="IPR037387">
    <property type="entry name" value="PTCD3"/>
</dbReference>
<protein>
    <submittedName>
        <fullName evidence="5">Protein PTCD3-like protein, mitochondrial</fullName>
    </submittedName>
</protein>
<dbReference type="STRING" id="6265.A0A0B2UQ17"/>
<dbReference type="GO" id="GO:0019843">
    <property type="term" value="F:rRNA binding"/>
    <property type="evidence" value="ECO:0007669"/>
    <property type="project" value="InterPro"/>
</dbReference>
<dbReference type="OrthoDB" id="185373at2759"/>
<keyword evidence="2" id="KW-0677">Repeat</keyword>
<keyword evidence="4" id="KW-0496">Mitochondrion</keyword>
<dbReference type="Gene3D" id="1.25.40.10">
    <property type="entry name" value="Tetratricopeptide repeat domain"/>
    <property type="match status" value="1"/>
</dbReference>
<dbReference type="GO" id="GO:0032543">
    <property type="term" value="P:mitochondrial translation"/>
    <property type="evidence" value="ECO:0007669"/>
    <property type="project" value="InterPro"/>
</dbReference>
<proteinExistence type="predicted"/>
<comment type="caution">
    <text evidence="5">The sequence shown here is derived from an EMBL/GenBank/DDBJ whole genome shotgun (WGS) entry which is preliminary data.</text>
</comment>
<evidence type="ECO:0000256" key="1">
    <source>
        <dbReference type="ARBA" id="ARBA00004173"/>
    </source>
</evidence>
<name>A0A0B2UQ17_TOXCA</name>
<dbReference type="GO" id="GO:0005739">
    <property type="term" value="C:mitochondrion"/>
    <property type="evidence" value="ECO:0007669"/>
    <property type="project" value="UniProtKB-SubCell"/>
</dbReference>
<dbReference type="InterPro" id="IPR011990">
    <property type="entry name" value="TPR-like_helical_dom_sf"/>
</dbReference>
<dbReference type="Proteomes" id="UP000031036">
    <property type="component" value="Unassembled WGS sequence"/>
</dbReference>
<keyword evidence="6" id="KW-1185">Reference proteome</keyword>